<dbReference type="Pfam" id="PF08544">
    <property type="entry name" value="GHMP_kinases_C"/>
    <property type="match status" value="1"/>
</dbReference>
<dbReference type="PANTHER" id="PTHR31814:SF2">
    <property type="entry name" value="PHOSPHOMEVALONATE KINASE"/>
    <property type="match status" value="1"/>
</dbReference>
<evidence type="ECO:0000313" key="20">
    <source>
        <dbReference type="Proteomes" id="UP000283895"/>
    </source>
</evidence>
<dbReference type="GO" id="GO:0006696">
    <property type="term" value="P:ergosterol biosynthetic process"/>
    <property type="evidence" value="ECO:0007669"/>
    <property type="project" value="TreeGrafter"/>
</dbReference>
<protein>
    <recommendedName>
        <fullName evidence="3 15">Phosphomevalonate kinase</fullName>
        <ecNumber evidence="3 15">2.7.4.2</ecNumber>
    </recommendedName>
</protein>
<feature type="domain" description="GHMP kinase C-terminal" evidence="18">
    <location>
        <begin position="362"/>
        <end position="428"/>
    </location>
</feature>
<evidence type="ECO:0000256" key="1">
    <source>
        <dbReference type="ARBA" id="ARBA00005017"/>
    </source>
</evidence>
<evidence type="ECO:0000256" key="14">
    <source>
        <dbReference type="ARBA" id="ARBA00029326"/>
    </source>
</evidence>
<feature type="domain" description="GHMP kinase N-terminal" evidence="17">
    <location>
        <begin position="182"/>
        <end position="247"/>
    </location>
</feature>
<dbReference type="EC" id="2.7.4.2" evidence="3 15"/>
<evidence type="ECO:0000256" key="5">
    <source>
        <dbReference type="ARBA" id="ARBA00022679"/>
    </source>
</evidence>
<keyword evidence="12" id="KW-1207">Sterol metabolism</keyword>
<dbReference type="InterPro" id="IPR035102">
    <property type="entry name" value="Phosphomevalonate_kinase"/>
</dbReference>
<evidence type="ECO:0000256" key="12">
    <source>
        <dbReference type="ARBA" id="ARBA00023166"/>
    </source>
</evidence>
<dbReference type="Pfam" id="PF00288">
    <property type="entry name" value="GHMP_kinases_N"/>
    <property type="match status" value="1"/>
</dbReference>
<reference evidence="19 20" key="1">
    <citation type="submission" date="2015-09" db="EMBL/GenBank/DDBJ databases">
        <title>Host preference determinants of Valsa canker pathogens revealed by comparative genomics.</title>
        <authorList>
            <person name="Yin Z."/>
            <person name="Huang L."/>
        </authorList>
    </citation>
    <scope>NUCLEOTIDE SEQUENCE [LARGE SCALE GENOMIC DNA]</scope>
    <source>
        <strain evidence="19 20">03-1</strain>
    </source>
</reference>
<dbReference type="PIRSF" id="PIRSF017288">
    <property type="entry name" value="PMK_GHMP_euk"/>
    <property type="match status" value="1"/>
</dbReference>
<keyword evidence="13 15" id="KW-0753">Steroid metabolism</keyword>
<evidence type="ECO:0000256" key="9">
    <source>
        <dbReference type="ARBA" id="ARBA00022955"/>
    </source>
</evidence>
<dbReference type="InterPro" id="IPR036554">
    <property type="entry name" value="GHMP_kinase_C_sf"/>
</dbReference>
<keyword evidence="20" id="KW-1185">Reference proteome</keyword>
<dbReference type="UniPathway" id="UPA00057">
    <property type="reaction ID" value="UER00099"/>
</dbReference>
<name>A0A423W406_9PEZI</name>
<evidence type="ECO:0000256" key="6">
    <source>
        <dbReference type="ARBA" id="ARBA00022741"/>
    </source>
</evidence>
<evidence type="ECO:0000256" key="16">
    <source>
        <dbReference type="SAM" id="MobiDB-lite"/>
    </source>
</evidence>
<evidence type="ECO:0000256" key="11">
    <source>
        <dbReference type="ARBA" id="ARBA00023098"/>
    </source>
</evidence>
<dbReference type="InterPro" id="IPR014721">
    <property type="entry name" value="Ribsml_uS5_D2-typ_fold_subgr"/>
</dbReference>
<dbReference type="Gene3D" id="3.30.70.890">
    <property type="entry name" value="GHMP kinase, C-terminal domain"/>
    <property type="match status" value="1"/>
</dbReference>
<keyword evidence="6" id="KW-0547">Nucleotide-binding</keyword>
<evidence type="ECO:0000256" key="2">
    <source>
        <dbReference type="ARBA" id="ARBA00006495"/>
    </source>
</evidence>
<dbReference type="GO" id="GO:0019287">
    <property type="term" value="P:isopentenyl diphosphate biosynthetic process, mevalonate pathway"/>
    <property type="evidence" value="ECO:0007669"/>
    <property type="project" value="UniProtKB-UniRule"/>
</dbReference>
<evidence type="ECO:0000259" key="17">
    <source>
        <dbReference type="Pfam" id="PF00288"/>
    </source>
</evidence>
<keyword evidence="7 15" id="KW-0418">Kinase</keyword>
<dbReference type="PANTHER" id="PTHR31814">
    <property type="match status" value="1"/>
</dbReference>
<dbReference type="EMBL" id="LKEA01000027">
    <property type="protein sequence ID" value="ROV98068.1"/>
    <property type="molecule type" value="Genomic_DNA"/>
</dbReference>
<comment type="catalytic activity">
    <reaction evidence="14">
        <text>(R)-5-phosphomevalonate + ATP = (R)-5-diphosphomevalonate + ADP</text>
        <dbReference type="Rhea" id="RHEA:16341"/>
        <dbReference type="ChEBI" id="CHEBI:30616"/>
        <dbReference type="ChEBI" id="CHEBI:57557"/>
        <dbReference type="ChEBI" id="CHEBI:58146"/>
        <dbReference type="ChEBI" id="CHEBI:456216"/>
        <dbReference type="EC" id="2.7.4.2"/>
    </reaction>
    <physiologicalReaction direction="left-to-right" evidence="14">
        <dbReference type="Rhea" id="RHEA:16342"/>
    </physiologicalReaction>
</comment>
<dbReference type="GO" id="GO:0005777">
    <property type="term" value="C:peroxisome"/>
    <property type="evidence" value="ECO:0007669"/>
    <property type="project" value="TreeGrafter"/>
</dbReference>
<keyword evidence="11 15" id="KW-0443">Lipid metabolism</keyword>
<dbReference type="AlphaFoldDB" id="A0A423W406"/>
<dbReference type="STRING" id="356882.A0A423W406"/>
<evidence type="ECO:0000313" key="19">
    <source>
        <dbReference type="EMBL" id="ROV98068.1"/>
    </source>
</evidence>
<evidence type="ECO:0000259" key="18">
    <source>
        <dbReference type="Pfam" id="PF08544"/>
    </source>
</evidence>
<dbReference type="InterPro" id="IPR016005">
    <property type="entry name" value="Erg8"/>
</dbReference>
<dbReference type="GO" id="GO:0004631">
    <property type="term" value="F:phosphomevalonate kinase activity"/>
    <property type="evidence" value="ECO:0007669"/>
    <property type="project" value="UniProtKB-UniRule"/>
</dbReference>
<comment type="caution">
    <text evidence="19">The sequence shown here is derived from an EMBL/GenBank/DDBJ whole genome shotgun (WGS) entry which is preliminary data.</text>
</comment>
<evidence type="ECO:0000256" key="7">
    <source>
        <dbReference type="ARBA" id="ARBA00022777"/>
    </source>
</evidence>
<dbReference type="Gene3D" id="3.30.230.10">
    <property type="match status" value="1"/>
</dbReference>
<evidence type="ECO:0000256" key="3">
    <source>
        <dbReference type="ARBA" id="ARBA00012958"/>
    </source>
</evidence>
<dbReference type="SUPFAM" id="SSF54211">
    <property type="entry name" value="Ribosomal protein S5 domain 2-like"/>
    <property type="match status" value="1"/>
</dbReference>
<proteinExistence type="inferred from homology"/>
<dbReference type="InterPro" id="IPR020568">
    <property type="entry name" value="Ribosomal_Su5_D2-typ_SF"/>
</dbReference>
<keyword evidence="5 15" id="KW-0808">Transferase</keyword>
<evidence type="ECO:0000256" key="13">
    <source>
        <dbReference type="ARBA" id="ARBA00023221"/>
    </source>
</evidence>
<keyword evidence="8" id="KW-0067">ATP-binding</keyword>
<dbReference type="InterPro" id="IPR006204">
    <property type="entry name" value="GHMP_kinase_N_dom"/>
</dbReference>
<dbReference type="InterPro" id="IPR013750">
    <property type="entry name" value="GHMP_kinase_C_dom"/>
</dbReference>
<accession>A0A423W406</accession>
<sequence>MSENPPTAVSAPGKVLLAGGYLVTDRDYTGLVFGLNARINVVAQRIPTSQGVQLSEIVVESPQFVGGTWRYGYHLAPEDGGITVTQLQVGSSYDPNPFIETTLTYALTYISRVAHQRPSHSFKPARLTILADTDYYSAPTETALATVATSSNSNSSSKPNNNGPGGGARFIPFGTTLKAAKKTGLGSSAALVTSLTAALLSHYLPPSHCDLATDRGRAILHNLAQTAHCRAQGKIGSGFDVAAAVYGSCLYRRFSPSVLDAVPQPGQPGFSAKLEEVVGGKGNGWDTDVQKDKVALPGGVAMRMVDVECGSQTVSMVKAVNAWRAKDPSSSRELWDALQARNEELAGVLAAGRVGELPGALRASRELVRRMGAESGVPIEPESQTELIDALTGVEGVYGGVVPGAGGFDAVAVLVKDDEGTLKRVEEFLKGWSEKKKDSKVKLLGVKGELEGVRMEKLGEFDGWL</sequence>
<dbReference type="OrthoDB" id="10262935at2759"/>
<evidence type="ECO:0000256" key="10">
    <source>
        <dbReference type="ARBA" id="ARBA00023011"/>
    </source>
</evidence>
<feature type="compositionally biased region" description="Low complexity" evidence="16">
    <location>
        <begin position="150"/>
        <end position="162"/>
    </location>
</feature>
<dbReference type="GO" id="GO:0010142">
    <property type="term" value="P:farnesyl diphosphate biosynthetic process, mevalonate pathway"/>
    <property type="evidence" value="ECO:0007669"/>
    <property type="project" value="TreeGrafter"/>
</dbReference>
<keyword evidence="4 15" id="KW-0444">Lipid biosynthesis</keyword>
<gene>
    <name evidence="19" type="ORF">VMCG_06999</name>
</gene>
<dbReference type="SUPFAM" id="SSF55060">
    <property type="entry name" value="GHMP Kinase, C-terminal domain"/>
    <property type="match status" value="1"/>
</dbReference>
<keyword evidence="10" id="KW-0756">Sterol biosynthesis</keyword>
<evidence type="ECO:0000256" key="4">
    <source>
        <dbReference type="ARBA" id="ARBA00022516"/>
    </source>
</evidence>
<dbReference type="Proteomes" id="UP000283895">
    <property type="component" value="Unassembled WGS sequence"/>
</dbReference>
<dbReference type="GO" id="GO:0005524">
    <property type="term" value="F:ATP binding"/>
    <property type="evidence" value="ECO:0007669"/>
    <property type="project" value="UniProtKB-UniRule"/>
</dbReference>
<keyword evidence="9 15" id="KW-0752">Steroid biosynthesis</keyword>
<evidence type="ECO:0000256" key="15">
    <source>
        <dbReference type="PIRNR" id="PIRNR017288"/>
    </source>
</evidence>
<organism evidence="19 20">
    <name type="scientific">Cytospora schulzeri</name>
    <dbReference type="NCBI Taxonomy" id="448051"/>
    <lineage>
        <taxon>Eukaryota</taxon>
        <taxon>Fungi</taxon>
        <taxon>Dikarya</taxon>
        <taxon>Ascomycota</taxon>
        <taxon>Pezizomycotina</taxon>
        <taxon>Sordariomycetes</taxon>
        <taxon>Sordariomycetidae</taxon>
        <taxon>Diaporthales</taxon>
        <taxon>Cytosporaceae</taxon>
        <taxon>Cytospora</taxon>
    </lineage>
</organism>
<feature type="region of interest" description="Disordered" evidence="16">
    <location>
        <begin position="147"/>
        <end position="167"/>
    </location>
</feature>
<comment type="similarity">
    <text evidence="2 15">Belongs to the GHMP kinase family. Mevalonate kinase subfamily.</text>
</comment>
<comment type="pathway">
    <text evidence="1 15">Isoprenoid biosynthesis; isopentenyl diphosphate biosynthesis via mevalonate pathway; isopentenyl diphosphate from (R)-mevalonate: step 2/3.</text>
</comment>
<evidence type="ECO:0000256" key="8">
    <source>
        <dbReference type="ARBA" id="ARBA00022840"/>
    </source>
</evidence>